<dbReference type="InterPro" id="IPR000182">
    <property type="entry name" value="GNAT_dom"/>
</dbReference>
<dbReference type="Proteomes" id="UP000252355">
    <property type="component" value="Unassembled WGS sequence"/>
</dbReference>
<evidence type="ECO:0000256" key="1">
    <source>
        <dbReference type="ARBA" id="ARBA00022679"/>
    </source>
</evidence>
<evidence type="ECO:0000313" key="4">
    <source>
        <dbReference type="EMBL" id="RCK75990.1"/>
    </source>
</evidence>
<evidence type="ECO:0000259" key="3">
    <source>
        <dbReference type="PROSITE" id="PS51186"/>
    </source>
</evidence>
<dbReference type="GO" id="GO:0016747">
    <property type="term" value="F:acyltransferase activity, transferring groups other than amino-acyl groups"/>
    <property type="evidence" value="ECO:0007669"/>
    <property type="project" value="InterPro"/>
</dbReference>
<keyword evidence="1 4" id="KW-0808">Transferase</keyword>
<evidence type="ECO:0000256" key="2">
    <source>
        <dbReference type="ARBA" id="ARBA00023315"/>
    </source>
</evidence>
<gene>
    <name evidence="4" type="ORF">OZSIB_3337</name>
</gene>
<dbReference type="CDD" id="cd04301">
    <property type="entry name" value="NAT_SF"/>
    <property type="match status" value="1"/>
</dbReference>
<dbReference type="InterPro" id="IPR016181">
    <property type="entry name" value="Acyl_CoA_acyltransferase"/>
</dbReference>
<dbReference type="Pfam" id="PF00583">
    <property type="entry name" value="Acetyltransf_1"/>
    <property type="match status" value="1"/>
</dbReference>
<dbReference type="AlphaFoldDB" id="A0A367ZD27"/>
<evidence type="ECO:0000313" key="5">
    <source>
        <dbReference type="Proteomes" id="UP000252355"/>
    </source>
</evidence>
<comment type="caution">
    <text evidence="4">The sequence shown here is derived from an EMBL/GenBank/DDBJ whole genome shotgun (WGS) entry which is preliminary data.</text>
</comment>
<sequence length="156" mass="17543">MADQLEIRPPRTPSEREAAFHLRWRILRERWQQPPGSERDDLDADEEASFLVVAVDAAGQVWGTGRLHRLDATTGQIRYMAVDPRARGRSVGRAILDALEAEAVRWGLERLVLNAREGVVGFYQRAGYVIRGPAPTLFGVIPHHRMEKSLAQPARA</sequence>
<dbReference type="PROSITE" id="PS51186">
    <property type="entry name" value="GNAT"/>
    <property type="match status" value="1"/>
</dbReference>
<organism evidence="4 5">
    <name type="scientific">Candidatus Ozemobacter sibiricus</name>
    <dbReference type="NCBI Taxonomy" id="2268124"/>
    <lineage>
        <taxon>Bacteria</taxon>
        <taxon>Candidatus Ozemobacteria</taxon>
        <taxon>Candidatus Ozemobacterales</taxon>
        <taxon>Candidatus Ozemobacteraceae</taxon>
        <taxon>Candidatus Ozemobacter</taxon>
    </lineage>
</organism>
<dbReference type="PANTHER" id="PTHR43877">
    <property type="entry name" value="AMINOALKYLPHOSPHONATE N-ACETYLTRANSFERASE-RELATED-RELATED"/>
    <property type="match status" value="1"/>
</dbReference>
<proteinExistence type="predicted"/>
<feature type="domain" description="N-acetyltransferase" evidence="3">
    <location>
        <begin position="5"/>
        <end position="151"/>
    </location>
</feature>
<dbReference type="PANTHER" id="PTHR43877:SF2">
    <property type="entry name" value="AMINOALKYLPHOSPHONATE N-ACETYLTRANSFERASE-RELATED"/>
    <property type="match status" value="1"/>
</dbReference>
<reference evidence="4 5" key="1">
    <citation type="submission" date="2018-05" db="EMBL/GenBank/DDBJ databases">
        <title>A metagenomic window into the 2 km-deep terrestrial subsurface aquifer revealed taxonomically and functionally diverse microbial community comprising novel uncultured bacterial lineages.</title>
        <authorList>
            <person name="Kadnikov V.V."/>
            <person name="Mardanov A.V."/>
            <person name="Beletsky A.V."/>
            <person name="Banks D."/>
            <person name="Pimenov N.V."/>
            <person name="Frank Y.A."/>
            <person name="Karnachuk O.V."/>
            <person name="Ravin N.V."/>
        </authorList>
    </citation>
    <scope>NUCLEOTIDE SEQUENCE [LARGE SCALE GENOMIC DNA]</scope>
    <source>
        <strain evidence="4">BY5</strain>
    </source>
</reference>
<accession>A0A367ZD27</accession>
<dbReference type="EMBL" id="QOQW01000036">
    <property type="protein sequence ID" value="RCK75990.1"/>
    <property type="molecule type" value="Genomic_DNA"/>
</dbReference>
<keyword evidence="2" id="KW-0012">Acyltransferase</keyword>
<dbReference type="Gene3D" id="3.40.630.30">
    <property type="match status" value="1"/>
</dbReference>
<protein>
    <submittedName>
        <fullName evidence="4">GNAT family acetyltransferase YiiD potentially involved in tRNA processing</fullName>
    </submittedName>
</protein>
<dbReference type="InterPro" id="IPR050832">
    <property type="entry name" value="Bact_Acetyltransf"/>
</dbReference>
<dbReference type="SUPFAM" id="SSF55729">
    <property type="entry name" value="Acyl-CoA N-acyltransferases (Nat)"/>
    <property type="match status" value="1"/>
</dbReference>
<name>A0A367ZD27_9BACT</name>